<proteinExistence type="predicted"/>
<dbReference type="Proteomes" id="UP000015106">
    <property type="component" value="Chromosome 2"/>
</dbReference>
<keyword evidence="1" id="KW-0472">Membrane</keyword>
<name>A0A8R7TN74_TRIUA</name>
<keyword evidence="1" id="KW-1133">Transmembrane helix</keyword>
<reference evidence="2" key="3">
    <citation type="submission" date="2022-06" db="UniProtKB">
        <authorList>
            <consortium name="EnsemblPlants"/>
        </authorList>
    </citation>
    <scope>IDENTIFICATION</scope>
</reference>
<protein>
    <submittedName>
        <fullName evidence="2">Uncharacterized protein</fullName>
    </submittedName>
</protein>
<sequence>MTSFRGIAESSGRSVIFYLMLRFHFLATLLVQLKTKFGLQKLLFWNFEENKSIWCMKAPPSLIMVHDT</sequence>
<feature type="transmembrane region" description="Helical" evidence="1">
    <location>
        <begin position="15"/>
        <end position="33"/>
    </location>
</feature>
<dbReference type="EnsemblPlants" id="TuG1812G0200005717.01.T01">
    <property type="protein sequence ID" value="TuG1812G0200005717.01.T01"/>
    <property type="gene ID" value="TuG1812G0200005717.01"/>
</dbReference>
<dbReference type="AlphaFoldDB" id="A0A8R7TN74"/>
<dbReference type="Gramene" id="TuG1812G0200005717.01.T01">
    <property type="protein sequence ID" value="TuG1812G0200005717.01.T01"/>
    <property type="gene ID" value="TuG1812G0200005717.01"/>
</dbReference>
<accession>A0A8R7TN74</accession>
<evidence type="ECO:0000313" key="2">
    <source>
        <dbReference type="EnsemblPlants" id="TuG1812G0200005717.01.T01"/>
    </source>
</evidence>
<reference evidence="3" key="1">
    <citation type="journal article" date="2013" name="Nature">
        <title>Draft genome of the wheat A-genome progenitor Triticum urartu.</title>
        <authorList>
            <person name="Ling H.Q."/>
            <person name="Zhao S."/>
            <person name="Liu D."/>
            <person name="Wang J."/>
            <person name="Sun H."/>
            <person name="Zhang C."/>
            <person name="Fan H."/>
            <person name="Li D."/>
            <person name="Dong L."/>
            <person name="Tao Y."/>
            <person name="Gao C."/>
            <person name="Wu H."/>
            <person name="Li Y."/>
            <person name="Cui Y."/>
            <person name="Guo X."/>
            <person name="Zheng S."/>
            <person name="Wang B."/>
            <person name="Yu K."/>
            <person name="Liang Q."/>
            <person name="Yang W."/>
            <person name="Lou X."/>
            <person name="Chen J."/>
            <person name="Feng M."/>
            <person name="Jian J."/>
            <person name="Zhang X."/>
            <person name="Luo G."/>
            <person name="Jiang Y."/>
            <person name="Liu J."/>
            <person name="Wang Z."/>
            <person name="Sha Y."/>
            <person name="Zhang B."/>
            <person name="Wu H."/>
            <person name="Tang D."/>
            <person name="Shen Q."/>
            <person name="Xue P."/>
            <person name="Zou S."/>
            <person name="Wang X."/>
            <person name="Liu X."/>
            <person name="Wang F."/>
            <person name="Yang Y."/>
            <person name="An X."/>
            <person name="Dong Z."/>
            <person name="Zhang K."/>
            <person name="Zhang X."/>
            <person name="Luo M.C."/>
            <person name="Dvorak J."/>
            <person name="Tong Y."/>
            <person name="Wang J."/>
            <person name="Yang H."/>
            <person name="Li Z."/>
            <person name="Wang D."/>
            <person name="Zhang A."/>
            <person name="Wang J."/>
        </authorList>
    </citation>
    <scope>NUCLEOTIDE SEQUENCE</scope>
    <source>
        <strain evidence="3">cv. G1812</strain>
    </source>
</reference>
<evidence type="ECO:0000256" key="1">
    <source>
        <dbReference type="SAM" id="Phobius"/>
    </source>
</evidence>
<keyword evidence="3" id="KW-1185">Reference proteome</keyword>
<keyword evidence="1" id="KW-0812">Transmembrane</keyword>
<organism evidence="2 3">
    <name type="scientific">Triticum urartu</name>
    <name type="common">Red wild einkorn</name>
    <name type="synonym">Crithodium urartu</name>
    <dbReference type="NCBI Taxonomy" id="4572"/>
    <lineage>
        <taxon>Eukaryota</taxon>
        <taxon>Viridiplantae</taxon>
        <taxon>Streptophyta</taxon>
        <taxon>Embryophyta</taxon>
        <taxon>Tracheophyta</taxon>
        <taxon>Spermatophyta</taxon>
        <taxon>Magnoliopsida</taxon>
        <taxon>Liliopsida</taxon>
        <taxon>Poales</taxon>
        <taxon>Poaceae</taxon>
        <taxon>BOP clade</taxon>
        <taxon>Pooideae</taxon>
        <taxon>Triticodae</taxon>
        <taxon>Triticeae</taxon>
        <taxon>Triticinae</taxon>
        <taxon>Triticum</taxon>
    </lineage>
</organism>
<reference evidence="2" key="2">
    <citation type="submission" date="2018-03" db="EMBL/GenBank/DDBJ databases">
        <title>The Triticum urartu genome reveals the dynamic nature of wheat genome evolution.</title>
        <authorList>
            <person name="Ling H."/>
            <person name="Ma B."/>
            <person name="Shi X."/>
            <person name="Liu H."/>
            <person name="Dong L."/>
            <person name="Sun H."/>
            <person name="Cao Y."/>
            <person name="Gao Q."/>
            <person name="Zheng S."/>
            <person name="Li Y."/>
            <person name="Yu Y."/>
            <person name="Du H."/>
            <person name="Qi M."/>
            <person name="Li Y."/>
            <person name="Yu H."/>
            <person name="Cui Y."/>
            <person name="Wang N."/>
            <person name="Chen C."/>
            <person name="Wu H."/>
            <person name="Zhao Y."/>
            <person name="Zhang J."/>
            <person name="Li Y."/>
            <person name="Zhou W."/>
            <person name="Zhang B."/>
            <person name="Hu W."/>
            <person name="Eijk M."/>
            <person name="Tang J."/>
            <person name="Witsenboer H."/>
            <person name="Zhao S."/>
            <person name="Li Z."/>
            <person name="Zhang A."/>
            <person name="Wang D."/>
            <person name="Liang C."/>
        </authorList>
    </citation>
    <scope>NUCLEOTIDE SEQUENCE [LARGE SCALE GENOMIC DNA]</scope>
    <source>
        <strain evidence="2">cv. G1812</strain>
    </source>
</reference>
<evidence type="ECO:0000313" key="3">
    <source>
        <dbReference type="Proteomes" id="UP000015106"/>
    </source>
</evidence>